<dbReference type="Pfam" id="PF02582">
    <property type="entry name" value="DUF155"/>
    <property type="match status" value="1"/>
</dbReference>
<gene>
    <name evidence="2" type="ORF">SAMN05444148_0343</name>
</gene>
<dbReference type="Proteomes" id="UP000184522">
    <property type="component" value="Unassembled WGS sequence"/>
</dbReference>
<dbReference type="OrthoDB" id="942290at2"/>
<accession>A0A1M5KJB4</accession>
<dbReference type="PANTHER" id="PTHR16255:SF6">
    <property type="entry name" value="PROTEIN RETARDED ROOT GROWTH-LIKE"/>
    <property type="match status" value="1"/>
</dbReference>
<reference evidence="3" key="1">
    <citation type="submission" date="2016-11" db="EMBL/GenBank/DDBJ databases">
        <authorList>
            <person name="Varghese N."/>
            <person name="Submissions S."/>
        </authorList>
    </citation>
    <scope>NUCLEOTIDE SEQUENCE [LARGE SCALE GENOMIC DNA]</scope>
    <source>
        <strain evidence="3">DSM 25330</strain>
    </source>
</reference>
<dbReference type="EMBL" id="FQWS01000001">
    <property type="protein sequence ID" value="SHG52579.1"/>
    <property type="molecule type" value="Genomic_DNA"/>
</dbReference>
<evidence type="ECO:0000313" key="3">
    <source>
        <dbReference type="Proteomes" id="UP000184522"/>
    </source>
</evidence>
<protein>
    <submittedName>
        <fullName evidence="2">Uncharacterized ACR, YagE family COG1723</fullName>
    </submittedName>
</protein>
<sequence>MKTKALALLEADNFNIKAIKSQNKDQLLFSDRDELFFQYAIDKYYYILKYGVICYFNLDNNEVKRIKAHILNLHKPKTTTETAIFETVEVVTNEPAFTTTFDAISIMDKDSEKIRLIMLNLSQSVILDAYAKTTETLLEDTRKHTSFLEANGKLDISGKTLKRYIGKVLNIKNKISENLYIFDSPEAAWEDEVLNNLNNSVKKVFDLKERYTIINQQLSIIKENLDLFKDIMFHKESSKLEWIIIILIVIEVIDLFILKFTDLLA</sequence>
<dbReference type="AlphaFoldDB" id="A0A1M5KJB4"/>
<keyword evidence="3" id="KW-1185">Reference proteome</keyword>
<dbReference type="InterPro" id="IPR051624">
    <property type="entry name" value="RMD1/Sad1-interacting"/>
</dbReference>
<feature type="domain" description="DUF155" evidence="1">
    <location>
        <begin position="46"/>
        <end position="215"/>
    </location>
</feature>
<dbReference type="InterPro" id="IPR003734">
    <property type="entry name" value="DUF155"/>
</dbReference>
<evidence type="ECO:0000313" key="2">
    <source>
        <dbReference type="EMBL" id="SHG52579.1"/>
    </source>
</evidence>
<organism evidence="2 3">
    <name type="scientific">Winogradskyella jejuensis</name>
    <dbReference type="NCBI Taxonomy" id="1089305"/>
    <lineage>
        <taxon>Bacteria</taxon>
        <taxon>Pseudomonadati</taxon>
        <taxon>Bacteroidota</taxon>
        <taxon>Flavobacteriia</taxon>
        <taxon>Flavobacteriales</taxon>
        <taxon>Flavobacteriaceae</taxon>
        <taxon>Winogradskyella</taxon>
    </lineage>
</organism>
<name>A0A1M5KJB4_9FLAO</name>
<evidence type="ECO:0000259" key="1">
    <source>
        <dbReference type="Pfam" id="PF02582"/>
    </source>
</evidence>
<dbReference type="STRING" id="1089305.SAMN05444148_0343"/>
<proteinExistence type="predicted"/>
<dbReference type="RefSeq" id="WP_073082170.1">
    <property type="nucleotide sequence ID" value="NZ_FQWS01000001.1"/>
</dbReference>
<dbReference type="PANTHER" id="PTHR16255">
    <property type="entry name" value="REQUIRED FOR MEIOTIC NUCLEAR DIVISION PROTEIN 1 HOMOLOG"/>
    <property type="match status" value="1"/>
</dbReference>